<dbReference type="EMBL" id="ALBS01000202">
    <property type="protein sequence ID" value="EJT48526.1"/>
    <property type="molecule type" value="Genomic_DNA"/>
</dbReference>
<evidence type="ECO:0000256" key="5">
    <source>
        <dbReference type="SAM" id="MobiDB-lite"/>
    </source>
</evidence>
<evidence type="ECO:0000313" key="8">
    <source>
        <dbReference type="Proteomes" id="UP000002748"/>
    </source>
</evidence>
<reference evidence="7 8" key="1">
    <citation type="journal article" date="2012" name="Eukaryot. Cell">
        <title>Draft genome sequence of CBS 2479, the standard type strain of Trichosporon asahii.</title>
        <authorList>
            <person name="Yang R.Y."/>
            <person name="Li H.T."/>
            <person name="Zhu H."/>
            <person name="Zhou G.P."/>
            <person name="Wang M."/>
            <person name="Wang L."/>
        </authorList>
    </citation>
    <scope>NUCLEOTIDE SEQUENCE [LARGE SCALE GENOMIC DNA]</scope>
    <source>
        <strain evidence="8">ATCC 90039 / CBS 2479 / JCM 2466 / KCTC 7840 / NCYC 2677 / UAMH 7654</strain>
    </source>
</reference>
<keyword evidence="2" id="KW-0342">GTP-binding</keyword>
<dbReference type="Pfam" id="PF01926">
    <property type="entry name" value="MMR_HSR1"/>
    <property type="match status" value="1"/>
</dbReference>
<dbReference type="KEGG" id="tasa:A1Q1_02434"/>
<dbReference type="VEuPathDB" id="FungiDB:A1Q1_02434"/>
<dbReference type="Gene3D" id="3.40.50.300">
    <property type="entry name" value="P-loop containing nucleotide triphosphate hydrolases"/>
    <property type="match status" value="1"/>
</dbReference>
<sequence>MRSEAHDGLELHSRFMSIPHDYLLRTREAAWSEELPRPILDSSSVFPLELVDNPGANKLTVPSRPPFHLDQTKSEVEKNEETIWPLDVEKPELIRDQPRGLATTASSIVLLLVDARCPAVHCPPSLRAYLRSLRPRREIILVLTKSDLVDPSALAGWRSWLRAWWLEGSDGDEHEPQVVSVSSYDTSLLHTEGRHRPHIPNSARVALLEALQMAHARLLSSPEHKVRETVRWDDLNTDSAHIEDEADTRRRSGELAHDETEPPLTFGLVGQPNVGKSSLLNALLGTTKVRASRTPGKTKHWQTILWGARREVRIVDCPGLVCPSVVPMELQAMSGNPVPARLHSVRGSSASARAGFPHPRARAPQRRRAGRLEILWTVVLPTVVSSARPDANRAADGMLRALAEGRVRWGFWPPGSEPTRDGQGLWLGEWQSSDSEFESGSLSEDSDPPTIVTVAAVESDDDEEDEIDDESPAVKLNNASFFAALSLDNDDEDDDEDDEDDYVLVSV</sequence>
<dbReference type="PANTHER" id="PTHR45709:SF3">
    <property type="entry name" value="GUANINE NUCLEOTIDE-BINDING PROTEIN-LIKE 1"/>
    <property type="match status" value="1"/>
</dbReference>
<dbReference type="GeneID" id="25985948"/>
<evidence type="ECO:0000256" key="3">
    <source>
        <dbReference type="ARBA" id="ARBA00037770"/>
    </source>
</evidence>
<keyword evidence="1" id="KW-0547">Nucleotide-binding</keyword>
<feature type="region of interest" description="Disordered" evidence="5">
    <location>
        <begin position="486"/>
        <end position="507"/>
    </location>
</feature>
<dbReference type="InterPro" id="IPR043358">
    <property type="entry name" value="GNL1-like"/>
</dbReference>
<evidence type="ECO:0000256" key="2">
    <source>
        <dbReference type="ARBA" id="ARBA00023134"/>
    </source>
</evidence>
<dbReference type="HOGENOM" id="CLU_013649_2_0_1"/>
<dbReference type="Proteomes" id="UP000002748">
    <property type="component" value="Unassembled WGS sequence"/>
</dbReference>
<dbReference type="GO" id="GO:0005525">
    <property type="term" value="F:GTP binding"/>
    <property type="evidence" value="ECO:0007669"/>
    <property type="project" value="UniProtKB-KW"/>
</dbReference>
<dbReference type="RefSeq" id="XP_014179171.1">
    <property type="nucleotide sequence ID" value="XM_014323696.1"/>
</dbReference>
<feature type="region of interest" description="Disordered" evidence="5">
    <location>
        <begin position="243"/>
        <end position="270"/>
    </location>
</feature>
<name>J5T0P2_TRIAS</name>
<dbReference type="SUPFAM" id="SSF52540">
    <property type="entry name" value="P-loop containing nucleoside triphosphate hydrolases"/>
    <property type="match status" value="1"/>
</dbReference>
<proteinExistence type="predicted"/>
<feature type="compositionally biased region" description="Acidic residues" evidence="5">
    <location>
        <begin position="488"/>
        <end position="507"/>
    </location>
</feature>
<accession>J5T0P2</accession>
<dbReference type="InterPro" id="IPR027417">
    <property type="entry name" value="P-loop_NTPase"/>
</dbReference>
<gene>
    <name evidence="7" type="ORF">A1Q1_02434</name>
</gene>
<dbReference type="OrthoDB" id="61815at2759"/>
<feature type="compositionally biased region" description="Basic and acidic residues" evidence="5">
    <location>
        <begin position="243"/>
        <end position="260"/>
    </location>
</feature>
<dbReference type="GO" id="GO:0003924">
    <property type="term" value="F:GTPase activity"/>
    <property type="evidence" value="ECO:0007669"/>
    <property type="project" value="InterPro"/>
</dbReference>
<feature type="domain" description="G" evidence="6">
    <location>
        <begin position="266"/>
        <end position="321"/>
    </location>
</feature>
<protein>
    <recommendedName>
        <fullName evidence="4">Guanine nucleotide-binding protein-like 1</fullName>
    </recommendedName>
</protein>
<comment type="caution">
    <text evidence="7">The sequence shown here is derived from an EMBL/GenBank/DDBJ whole genome shotgun (WGS) entry which is preliminary data.</text>
</comment>
<comment type="function">
    <text evidence="3">Possible regulatory or functional link with the histocompatibility cluster.</text>
</comment>
<evidence type="ECO:0000256" key="1">
    <source>
        <dbReference type="ARBA" id="ARBA00022741"/>
    </source>
</evidence>
<dbReference type="PANTHER" id="PTHR45709">
    <property type="entry name" value="LARGE SUBUNIT GTPASE 1 HOMOLOG-RELATED"/>
    <property type="match status" value="1"/>
</dbReference>
<dbReference type="InterPro" id="IPR006073">
    <property type="entry name" value="GTP-bd"/>
</dbReference>
<evidence type="ECO:0000256" key="4">
    <source>
        <dbReference type="ARBA" id="ARBA00039902"/>
    </source>
</evidence>
<evidence type="ECO:0000313" key="7">
    <source>
        <dbReference type="EMBL" id="EJT48526.1"/>
    </source>
</evidence>
<dbReference type="AlphaFoldDB" id="J5T0P2"/>
<evidence type="ECO:0000259" key="6">
    <source>
        <dbReference type="Pfam" id="PF01926"/>
    </source>
</evidence>
<organism evidence="7 8">
    <name type="scientific">Trichosporon asahii var. asahii (strain ATCC 90039 / CBS 2479 / JCM 2466 / KCTC 7840 / NBRC 103889/ NCYC 2677 / UAMH 7654)</name>
    <name type="common">Yeast</name>
    <dbReference type="NCBI Taxonomy" id="1186058"/>
    <lineage>
        <taxon>Eukaryota</taxon>
        <taxon>Fungi</taxon>
        <taxon>Dikarya</taxon>
        <taxon>Basidiomycota</taxon>
        <taxon>Agaricomycotina</taxon>
        <taxon>Tremellomycetes</taxon>
        <taxon>Trichosporonales</taxon>
        <taxon>Trichosporonaceae</taxon>
        <taxon>Trichosporon</taxon>
    </lineage>
</organism>